<dbReference type="OrthoDB" id="9798386at2"/>
<dbReference type="GO" id="GO:0004252">
    <property type="term" value="F:serine-type endopeptidase activity"/>
    <property type="evidence" value="ECO:0007669"/>
    <property type="project" value="UniProtKB-UniRule"/>
</dbReference>
<dbReference type="InterPro" id="IPR015500">
    <property type="entry name" value="Peptidase_S8_subtilisin-rel"/>
</dbReference>
<comment type="similarity">
    <text evidence="1 6 7">Belongs to the peptidase S8 family.</text>
</comment>
<dbReference type="InterPro" id="IPR001119">
    <property type="entry name" value="SLH_dom"/>
</dbReference>
<name>A0A1T4P0K2_9FIRM</name>
<evidence type="ECO:0000256" key="2">
    <source>
        <dbReference type="ARBA" id="ARBA00022670"/>
    </source>
</evidence>
<evidence type="ECO:0000256" key="8">
    <source>
        <dbReference type="SAM" id="SignalP"/>
    </source>
</evidence>
<feature type="active site" description="Charge relay system" evidence="6">
    <location>
        <position position="353"/>
    </location>
</feature>
<dbReference type="GO" id="GO:0006508">
    <property type="term" value="P:proteolysis"/>
    <property type="evidence" value="ECO:0007669"/>
    <property type="project" value="UniProtKB-KW"/>
</dbReference>
<keyword evidence="2 6" id="KW-0645">Protease</keyword>
<keyword evidence="8" id="KW-0732">Signal</keyword>
<dbReference type="InterPro" id="IPR000209">
    <property type="entry name" value="Peptidase_S8/S53_dom"/>
</dbReference>
<dbReference type="InterPro" id="IPR023827">
    <property type="entry name" value="Peptidase_S8_Asp-AS"/>
</dbReference>
<feature type="active site" description="Charge relay system" evidence="6">
    <location>
        <position position="685"/>
    </location>
</feature>
<sequence length="1045" mass="113711">MKRIEKKVRGRAYLCLAVWLLGLFLPVSAQAAVFRDISYSWAKGQIQHLAALNLVEGYRGYFEPDRFLTRAELAKILIEINGRGKEVQSLQNVWGVFRDLSPKHWANGYILLAQEQGWVKGYPDGTFRPDQPVTRLELAYILSRLQPSDQDVPWWNLSFRDLGKIPEEALGVVANGVSKGWLQGYPDGTFRPHNKLTRAEAASVVYRFLADTGGLYDLVGTVTAYYPGESVTLKAGNKEVTLRLAHEALLPGGALYSGWYGGLVLDQQGRVLLAGPLQGVSAEVAVQRNNSSSSALTRDNDQYRLFNGQQEPSQAAPDPAVSLNITRREMGVDELLNLTGGATGLGETIAIIDTGVDAAHPDLQANIQGWPKIVDWRDVTEDGLVNLKELPADQGNVILDGQTLGVNSAWSKSGLWRGGWWQENGIDLDFNGTGDDRWPVLVADSNKKGIYDTVWIDTNHNGDFRDETPLKVFASNRSVLKLGQGEKKRGVVLAELASDGSSLRLGFDGSGHGTHVAGIAAASGQVNGVAPGARLLVIKAVDSRGRSDTSKLAQAINLAARLGAKIVNLSIGIQSENGRSSINRLLKNLSDQYGIIFVVAAGNNGPGLSTITMPADTAGVISVGAYISPAMWLQDYGYKVNSDTLWFFSSRGPRKDGLALPTVVAPGSAVSTIPGGGYELSEGTSMAAPHVAGAIAVLRQGAKAKGLPATPELIRRALIRGAVPINGYSEVEQGAGKVNLVKSWLVLKQLQTPPPMLVSINGYDFESLAGLYGREFRPLVLDLKITNIDSQNWQMRFESNISGTIMSQNYLLLPSLTSRTLPLHFNLPAEPGLYTYHLQGYAGPNPEPAVDLLTTYISPEKWQTDGTIKRWQKEDNAQAGQSKRYFLRVEEGSSKLRIRLQVEGGQGRTRLHLFDPQGREVDPDLTAFAGVNPDGQNRLEVSKEVLNPQAGTWEVVAYTSATLANYQLTESRYSLQAELESGTATSKPEGELLVTVFRAEQGTMVAVRWPDGRPYNGMILIDSDLLQVTSGRVYLWPKQTLNPGY</sequence>
<evidence type="ECO:0000313" key="11">
    <source>
        <dbReference type="Proteomes" id="UP000189933"/>
    </source>
</evidence>
<dbReference type="PROSITE" id="PS00137">
    <property type="entry name" value="SUBTILASE_HIS"/>
    <property type="match status" value="1"/>
</dbReference>
<evidence type="ECO:0000256" key="4">
    <source>
        <dbReference type="ARBA" id="ARBA00022801"/>
    </source>
</evidence>
<dbReference type="PROSITE" id="PS00136">
    <property type="entry name" value="SUBTILASE_ASP"/>
    <property type="match status" value="1"/>
</dbReference>
<gene>
    <name evidence="10" type="ORF">SAMN02745885_01098</name>
</gene>
<evidence type="ECO:0000256" key="3">
    <source>
        <dbReference type="ARBA" id="ARBA00022737"/>
    </source>
</evidence>
<protein>
    <submittedName>
        <fullName evidence="10">S-layer homology domain-containing protein</fullName>
    </submittedName>
</protein>
<feature type="domain" description="SLH" evidence="9">
    <location>
        <begin position="93"/>
        <end position="156"/>
    </location>
</feature>
<reference evidence="11" key="1">
    <citation type="submission" date="2017-02" db="EMBL/GenBank/DDBJ databases">
        <authorList>
            <person name="Varghese N."/>
            <person name="Submissions S."/>
        </authorList>
    </citation>
    <scope>NUCLEOTIDE SEQUENCE [LARGE SCALE GENOMIC DNA]</scope>
    <source>
        <strain evidence="11">DSM 16521</strain>
    </source>
</reference>
<feature type="domain" description="SLH" evidence="9">
    <location>
        <begin position="29"/>
        <end position="91"/>
    </location>
</feature>
<keyword evidence="4 6" id="KW-0378">Hydrolase</keyword>
<evidence type="ECO:0000313" key="10">
    <source>
        <dbReference type="EMBL" id="SJZ84971.1"/>
    </source>
</evidence>
<dbReference type="InterPro" id="IPR022398">
    <property type="entry name" value="Peptidase_S8_His-AS"/>
</dbReference>
<dbReference type="PROSITE" id="PS00138">
    <property type="entry name" value="SUBTILASE_SER"/>
    <property type="match status" value="1"/>
</dbReference>
<dbReference type="PANTHER" id="PTHR43806:SF11">
    <property type="entry name" value="CEREVISIN-RELATED"/>
    <property type="match status" value="1"/>
</dbReference>
<feature type="chain" id="PRO_5013386787" evidence="8">
    <location>
        <begin position="32"/>
        <end position="1045"/>
    </location>
</feature>
<dbReference type="InterPro" id="IPR050131">
    <property type="entry name" value="Peptidase_S8_subtilisin-like"/>
</dbReference>
<feature type="domain" description="SLH" evidence="9">
    <location>
        <begin position="157"/>
        <end position="219"/>
    </location>
</feature>
<dbReference type="PANTHER" id="PTHR43806">
    <property type="entry name" value="PEPTIDASE S8"/>
    <property type="match status" value="1"/>
</dbReference>
<dbReference type="PROSITE" id="PS51272">
    <property type="entry name" value="SLH"/>
    <property type="match status" value="3"/>
</dbReference>
<keyword evidence="11" id="KW-1185">Reference proteome</keyword>
<dbReference type="Gene3D" id="3.40.50.200">
    <property type="entry name" value="Peptidase S8/S53 domain"/>
    <property type="match status" value="2"/>
</dbReference>
<evidence type="ECO:0000256" key="7">
    <source>
        <dbReference type="RuleBase" id="RU003355"/>
    </source>
</evidence>
<feature type="signal peptide" evidence="8">
    <location>
        <begin position="1"/>
        <end position="31"/>
    </location>
</feature>
<keyword evidence="5 6" id="KW-0720">Serine protease</keyword>
<dbReference type="InterPro" id="IPR023828">
    <property type="entry name" value="Peptidase_S8_Ser-AS"/>
</dbReference>
<dbReference type="PRINTS" id="PR00723">
    <property type="entry name" value="SUBTILISIN"/>
</dbReference>
<dbReference type="PROSITE" id="PS51892">
    <property type="entry name" value="SUBTILASE"/>
    <property type="match status" value="1"/>
</dbReference>
<keyword evidence="3" id="KW-0677">Repeat</keyword>
<dbReference type="Pfam" id="PF00082">
    <property type="entry name" value="Peptidase_S8"/>
    <property type="match status" value="1"/>
</dbReference>
<dbReference type="EMBL" id="FUXM01000009">
    <property type="protein sequence ID" value="SJZ84971.1"/>
    <property type="molecule type" value="Genomic_DNA"/>
</dbReference>
<dbReference type="InterPro" id="IPR036852">
    <property type="entry name" value="Peptidase_S8/S53_dom_sf"/>
</dbReference>
<dbReference type="AlphaFoldDB" id="A0A1T4P0K2"/>
<evidence type="ECO:0000256" key="5">
    <source>
        <dbReference type="ARBA" id="ARBA00022825"/>
    </source>
</evidence>
<dbReference type="Pfam" id="PF00395">
    <property type="entry name" value="SLH"/>
    <property type="match status" value="3"/>
</dbReference>
<dbReference type="SUPFAM" id="SSF52743">
    <property type="entry name" value="Subtilisin-like"/>
    <property type="match status" value="1"/>
</dbReference>
<evidence type="ECO:0000256" key="6">
    <source>
        <dbReference type="PROSITE-ProRule" id="PRU01240"/>
    </source>
</evidence>
<proteinExistence type="inferred from homology"/>
<feature type="active site" description="Charge relay system" evidence="6">
    <location>
        <position position="512"/>
    </location>
</feature>
<dbReference type="Proteomes" id="UP000189933">
    <property type="component" value="Unassembled WGS sequence"/>
</dbReference>
<accession>A0A1T4P0K2</accession>
<evidence type="ECO:0000256" key="1">
    <source>
        <dbReference type="ARBA" id="ARBA00011073"/>
    </source>
</evidence>
<organism evidence="10 11">
    <name type="scientific">Carboxydocella sporoproducens DSM 16521</name>
    <dbReference type="NCBI Taxonomy" id="1121270"/>
    <lineage>
        <taxon>Bacteria</taxon>
        <taxon>Bacillati</taxon>
        <taxon>Bacillota</taxon>
        <taxon>Clostridia</taxon>
        <taxon>Eubacteriales</taxon>
        <taxon>Clostridiales Family XVI. Incertae Sedis</taxon>
        <taxon>Carboxydocella</taxon>
    </lineage>
</organism>
<evidence type="ECO:0000259" key="9">
    <source>
        <dbReference type="PROSITE" id="PS51272"/>
    </source>
</evidence>
<dbReference type="RefSeq" id="WP_159071789.1">
    <property type="nucleotide sequence ID" value="NZ_FUXM01000009.1"/>
</dbReference>